<comment type="caution">
    <text evidence="3">The sequence shown here is derived from an EMBL/GenBank/DDBJ whole genome shotgun (WGS) entry which is preliminary data.</text>
</comment>
<feature type="compositionally biased region" description="Basic and acidic residues" evidence="1">
    <location>
        <begin position="123"/>
        <end position="143"/>
    </location>
</feature>
<evidence type="ECO:0000313" key="3">
    <source>
        <dbReference type="EMBL" id="PSL02498.1"/>
    </source>
</evidence>
<protein>
    <recommendedName>
        <fullName evidence="2">Terminase small subunit actinomycetes phage-type domain-containing protein</fullName>
    </recommendedName>
</protein>
<sequence>MAELTCQQCGTGFTGKSHAKYCTGSCRSAASKAARQNRTQAHSRGTGRRSTAMTSAFTKASKAAHRKPVDGAAVALARVYARQIDDDPSRVDKLGPQMLAVLTQLGMTPKARGGQAEPQAGGDRVDRVDELRDRRASRADRAAAVDSPDTPATT</sequence>
<feature type="region of interest" description="Disordered" evidence="1">
    <location>
        <begin position="106"/>
        <end position="154"/>
    </location>
</feature>
<feature type="domain" description="Terminase small subunit actinomycetes phage-type" evidence="2">
    <location>
        <begin position="52"/>
        <end position="138"/>
    </location>
</feature>
<evidence type="ECO:0000313" key="4">
    <source>
        <dbReference type="Proteomes" id="UP000243528"/>
    </source>
</evidence>
<reference evidence="3 4" key="1">
    <citation type="submission" date="2018-03" db="EMBL/GenBank/DDBJ databases">
        <title>Genomic Encyclopedia of Archaeal and Bacterial Type Strains, Phase II (KMG-II): from individual species to whole genera.</title>
        <authorList>
            <person name="Goeker M."/>
        </authorList>
    </citation>
    <scope>NUCLEOTIDE SEQUENCE [LARGE SCALE GENOMIC DNA]</scope>
    <source>
        <strain evidence="3 4">DSM 45211</strain>
    </source>
</reference>
<evidence type="ECO:0000259" key="2">
    <source>
        <dbReference type="Pfam" id="PF23931"/>
    </source>
</evidence>
<keyword evidence="4" id="KW-1185">Reference proteome</keyword>
<dbReference type="Proteomes" id="UP000243528">
    <property type="component" value="Unassembled WGS sequence"/>
</dbReference>
<name>A0A2P8DZ49_9ACTN</name>
<organism evidence="3 4">
    <name type="scientific">Haloactinopolyspora alba</name>
    <dbReference type="NCBI Taxonomy" id="648780"/>
    <lineage>
        <taxon>Bacteria</taxon>
        <taxon>Bacillati</taxon>
        <taxon>Actinomycetota</taxon>
        <taxon>Actinomycetes</taxon>
        <taxon>Jiangellales</taxon>
        <taxon>Jiangellaceae</taxon>
        <taxon>Haloactinopolyspora</taxon>
    </lineage>
</organism>
<feature type="region of interest" description="Disordered" evidence="1">
    <location>
        <begin position="33"/>
        <end position="67"/>
    </location>
</feature>
<proteinExistence type="predicted"/>
<dbReference type="Pfam" id="PF23931">
    <property type="entry name" value="Terminase_6"/>
    <property type="match status" value="1"/>
</dbReference>
<dbReference type="AlphaFoldDB" id="A0A2P8DZ49"/>
<accession>A0A2P8DZ49</accession>
<evidence type="ECO:0000256" key="1">
    <source>
        <dbReference type="SAM" id="MobiDB-lite"/>
    </source>
</evidence>
<dbReference type="InterPro" id="IPR057630">
    <property type="entry name" value="Terminase_6"/>
</dbReference>
<feature type="compositionally biased region" description="Polar residues" evidence="1">
    <location>
        <begin position="34"/>
        <end position="58"/>
    </location>
</feature>
<dbReference type="EMBL" id="PYGE01000010">
    <property type="protein sequence ID" value="PSL02498.1"/>
    <property type="molecule type" value="Genomic_DNA"/>
</dbReference>
<gene>
    <name evidence="3" type="ORF">CLV30_110152</name>
</gene>